<dbReference type="Proteomes" id="UP000192247">
    <property type="component" value="Unassembled WGS sequence"/>
</dbReference>
<evidence type="ECO:0000313" key="3">
    <source>
        <dbReference type="EMBL" id="OQR68604.1"/>
    </source>
</evidence>
<name>A0A1V9X527_9ACAR</name>
<keyword evidence="1" id="KW-0862">Zinc</keyword>
<dbReference type="SUPFAM" id="SSF57667">
    <property type="entry name" value="beta-beta-alpha zinc fingers"/>
    <property type="match status" value="1"/>
</dbReference>
<dbReference type="OrthoDB" id="10004641at2759"/>
<dbReference type="SMART" id="SM00355">
    <property type="entry name" value="ZnF_C2H2"/>
    <property type="match status" value="2"/>
</dbReference>
<evidence type="ECO:0000259" key="2">
    <source>
        <dbReference type="PROSITE" id="PS50157"/>
    </source>
</evidence>
<accession>A0A1V9X527</accession>
<keyword evidence="1" id="KW-0863">Zinc-finger</keyword>
<evidence type="ECO:0000313" key="4">
    <source>
        <dbReference type="Proteomes" id="UP000192247"/>
    </source>
</evidence>
<organism evidence="3 4">
    <name type="scientific">Tropilaelaps mercedesae</name>
    <dbReference type="NCBI Taxonomy" id="418985"/>
    <lineage>
        <taxon>Eukaryota</taxon>
        <taxon>Metazoa</taxon>
        <taxon>Ecdysozoa</taxon>
        <taxon>Arthropoda</taxon>
        <taxon>Chelicerata</taxon>
        <taxon>Arachnida</taxon>
        <taxon>Acari</taxon>
        <taxon>Parasitiformes</taxon>
        <taxon>Mesostigmata</taxon>
        <taxon>Gamasina</taxon>
        <taxon>Dermanyssoidea</taxon>
        <taxon>Laelapidae</taxon>
        <taxon>Tropilaelaps</taxon>
    </lineage>
</organism>
<dbReference type="EMBL" id="MNPL01024178">
    <property type="protein sequence ID" value="OQR68604.1"/>
    <property type="molecule type" value="Genomic_DNA"/>
</dbReference>
<keyword evidence="1" id="KW-0479">Metal-binding</keyword>
<dbReference type="InterPro" id="IPR013087">
    <property type="entry name" value="Znf_C2H2_type"/>
</dbReference>
<reference evidence="3 4" key="1">
    <citation type="journal article" date="2017" name="Gigascience">
        <title>Draft genome of the honey bee ectoparasitic mite, Tropilaelaps mercedesae, is shaped by the parasitic life history.</title>
        <authorList>
            <person name="Dong X."/>
            <person name="Armstrong S.D."/>
            <person name="Xia D."/>
            <person name="Makepeace B.L."/>
            <person name="Darby A.C."/>
            <person name="Kadowaki T."/>
        </authorList>
    </citation>
    <scope>NUCLEOTIDE SEQUENCE [LARGE SCALE GENOMIC DNA]</scope>
    <source>
        <strain evidence="3">Wuxi-XJTLU</strain>
    </source>
</reference>
<sequence>MLLGLSLRLPMVEVPRSSVAKGAAAEFMLFTEGILNGLHGTPFEEALEQETSGQSTQRRVTHKNIKYLLDGNHVCCLCGYKSVNSSNVVYHVRSRHTGHRPYGCPRCDFRSFRRGRVKEHMVRLHGLEESLCNSSVRVYPDP</sequence>
<proteinExistence type="predicted"/>
<dbReference type="GO" id="GO:0008270">
    <property type="term" value="F:zinc ion binding"/>
    <property type="evidence" value="ECO:0007669"/>
    <property type="project" value="UniProtKB-KW"/>
</dbReference>
<protein>
    <recommendedName>
        <fullName evidence="2">C2H2-type domain-containing protein</fullName>
    </recommendedName>
</protein>
<dbReference type="AlphaFoldDB" id="A0A1V9X527"/>
<dbReference type="Gene3D" id="3.30.160.60">
    <property type="entry name" value="Classic Zinc Finger"/>
    <property type="match status" value="1"/>
</dbReference>
<dbReference type="InParanoid" id="A0A1V9X527"/>
<dbReference type="PROSITE" id="PS50157">
    <property type="entry name" value="ZINC_FINGER_C2H2_2"/>
    <property type="match status" value="1"/>
</dbReference>
<keyword evidence="4" id="KW-1185">Reference proteome</keyword>
<comment type="caution">
    <text evidence="3">The sequence shown here is derived from an EMBL/GenBank/DDBJ whole genome shotgun (WGS) entry which is preliminary data.</text>
</comment>
<feature type="domain" description="C2H2-type" evidence="2">
    <location>
        <begin position="73"/>
        <end position="101"/>
    </location>
</feature>
<gene>
    <name evidence="3" type="ORF">BIW11_12805</name>
</gene>
<dbReference type="STRING" id="418985.A0A1V9X527"/>
<dbReference type="InterPro" id="IPR036236">
    <property type="entry name" value="Znf_C2H2_sf"/>
</dbReference>
<evidence type="ECO:0000256" key="1">
    <source>
        <dbReference type="PROSITE-ProRule" id="PRU00042"/>
    </source>
</evidence>